<dbReference type="InterPro" id="IPR006221">
    <property type="entry name" value="TrpG/PapA_dom"/>
</dbReference>
<dbReference type="AlphaFoldDB" id="A7HTE9"/>
<evidence type="ECO:0000259" key="2">
    <source>
        <dbReference type="Pfam" id="PF00117"/>
    </source>
</evidence>
<dbReference type="EMBL" id="CP000774">
    <property type="protein sequence ID" value="ABS63182.1"/>
    <property type="molecule type" value="Genomic_DNA"/>
</dbReference>
<evidence type="ECO:0000313" key="4">
    <source>
        <dbReference type="Proteomes" id="UP000006377"/>
    </source>
</evidence>
<evidence type="ECO:0000313" key="3">
    <source>
        <dbReference type="EMBL" id="ABS63182.1"/>
    </source>
</evidence>
<dbReference type="MEROPS" id="C26.955"/>
<dbReference type="GO" id="GO:0004049">
    <property type="term" value="F:anthranilate synthase activity"/>
    <property type="evidence" value="ECO:0007669"/>
    <property type="project" value="TreeGrafter"/>
</dbReference>
<dbReference type="InterPro" id="IPR017926">
    <property type="entry name" value="GATASE"/>
</dbReference>
<dbReference type="FunFam" id="3.40.50.880:FF:000003">
    <property type="entry name" value="Anthranilate synthase component II"/>
    <property type="match status" value="1"/>
</dbReference>
<dbReference type="PRINTS" id="PR00099">
    <property type="entry name" value="CPSGATASE"/>
</dbReference>
<reference evidence="3 4" key="1">
    <citation type="journal article" date="2011" name="Stand. Genomic Sci.">
        <title>Complete genome sequence of Parvibaculum lavamentivorans type strain (DS-1(T)).</title>
        <authorList>
            <person name="Schleheck D."/>
            <person name="Weiss M."/>
            <person name="Pitluck S."/>
            <person name="Bruce D."/>
            <person name="Land M.L."/>
            <person name="Han S."/>
            <person name="Saunders E."/>
            <person name="Tapia R."/>
            <person name="Detter C."/>
            <person name="Brettin T."/>
            <person name="Han J."/>
            <person name="Woyke T."/>
            <person name="Goodwin L."/>
            <person name="Pennacchio L."/>
            <person name="Nolan M."/>
            <person name="Cook A.M."/>
            <person name="Kjelleberg S."/>
            <person name="Thomas T."/>
        </authorList>
    </citation>
    <scope>NUCLEOTIDE SEQUENCE [LARGE SCALE GENOMIC DNA]</scope>
    <source>
        <strain evidence="4">DS-1 / DSM 13023 / NCIMB 13966</strain>
    </source>
</reference>
<dbReference type="PRINTS" id="PR00096">
    <property type="entry name" value="GATASE"/>
</dbReference>
<accession>A7HTE9</accession>
<feature type="domain" description="Glutamine amidotransferase" evidence="2">
    <location>
        <begin position="3"/>
        <end position="185"/>
    </location>
</feature>
<proteinExistence type="predicted"/>
<dbReference type="RefSeq" id="WP_012110470.1">
    <property type="nucleotide sequence ID" value="NC_009719.1"/>
</dbReference>
<dbReference type="PANTHER" id="PTHR43418:SF4">
    <property type="entry name" value="MULTIFUNCTIONAL TRYPTOPHAN BIOSYNTHESIS PROTEIN"/>
    <property type="match status" value="1"/>
</dbReference>
<dbReference type="GO" id="GO:0005829">
    <property type="term" value="C:cytosol"/>
    <property type="evidence" value="ECO:0007669"/>
    <property type="project" value="TreeGrafter"/>
</dbReference>
<dbReference type="GO" id="GO:0000162">
    <property type="term" value="P:L-tryptophan biosynthetic process"/>
    <property type="evidence" value="ECO:0007669"/>
    <property type="project" value="TreeGrafter"/>
</dbReference>
<dbReference type="NCBIfam" id="TIGR00566">
    <property type="entry name" value="trpG_papA"/>
    <property type="match status" value="1"/>
</dbReference>
<protein>
    <submittedName>
        <fullName evidence="3">Glutamine amidotransferase of anthranilate synthase</fullName>
    </submittedName>
</protein>
<dbReference type="STRING" id="402881.Plav_1563"/>
<dbReference type="OrthoDB" id="9803598at2"/>
<dbReference type="SUPFAM" id="SSF52317">
    <property type="entry name" value="Class I glutamine amidotransferase-like"/>
    <property type="match status" value="1"/>
</dbReference>
<dbReference type="Pfam" id="PF00117">
    <property type="entry name" value="GATase"/>
    <property type="match status" value="1"/>
</dbReference>
<keyword evidence="3" id="KW-0808">Transferase</keyword>
<dbReference type="Gene3D" id="3.40.50.880">
    <property type="match status" value="1"/>
</dbReference>
<dbReference type="eggNOG" id="COG0512">
    <property type="taxonomic scope" value="Bacteria"/>
</dbReference>
<dbReference type="PROSITE" id="PS51273">
    <property type="entry name" value="GATASE_TYPE_1"/>
    <property type="match status" value="1"/>
</dbReference>
<dbReference type="Proteomes" id="UP000006377">
    <property type="component" value="Chromosome"/>
</dbReference>
<dbReference type="PANTHER" id="PTHR43418">
    <property type="entry name" value="MULTIFUNCTIONAL TRYPTOPHAN BIOSYNTHESIS PROTEIN-RELATED"/>
    <property type="match status" value="1"/>
</dbReference>
<dbReference type="InterPro" id="IPR050472">
    <property type="entry name" value="Anth_synth/Amidotransfase"/>
</dbReference>
<dbReference type="KEGG" id="pla:Plav_1563"/>
<dbReference type="CDD" id="cd01743">
    <property type="entry name" value="GATase1_Anthranilate_Synthase"/>
    <property type="match status" value="1"/>
</dbReference>
<dbReference type="HOGENOM" id="CLU_014340_1_2_5"/>
<organism evidence="3 4">
    <name type="scientific">Parvibaculum lavamentivorans (strain DS-1 / DSM 13023 / NCIMB 13966)</name>
    <dbReference type="NCBI Taxonomy" id="402881"/>
    <lineage>
        <taxon>Bacteria</taxon>
        <taxon>Pseudomonadati</taxon>
        <taxon>Pseudomonadota</taxon>
        <taxon>Alphaproteobacteria</taxon>
        <taxon>Hyphomicrobiales</taxon>
        <taxon>Parvibaculaceae</taxon>
        <taxon>Parvibaculum</taxon>
    </lineage>
</organism>
<dbReference type="PRINTS" id="PR00097">
    <property type="entry name" value="ANTSNTHASEII"/>
</dbReference>
<gene>
    <name evidence="3" type="ordered locus">Plav_1563</name>
</gene>
<evidence type="ECO:0000256" key="1">
    <source>
        <dbReference type="ARBA" id="ARBA00022962"/>
    </source>
</evidence>
<dbReference type="GO" id="GO:0016740">
    <property type="term" value="F:transferase activity"/>
    <property type="evidence" value="ECO:0007669"/>
    <property type="project" value="UniProtKB-KW"/>
</dbReference>
<name>A7HTE9_PARL1</name>
<keyword evidence="4" id="KW-1185">Reference proteome</keyword>
<sequence length="199" mass="21187">MILVIDNFDSFVHNLARYVGELGYQRRTIRTDEIGVAEALALKPEAIILSPGPCGPEEAGISIPLVTAAAEHEIPLLGVCLGHQAIAAAFGGRIHRAPKPVHGKPSRILHEGGDIFSGLPSPFTAGRYHSLIAEIAEKGPLRETARTEDGIPMALAHQSLPIFGVQFHPESVLTEHGHALLANFLKLAGATPGEVRRTA</sequence>
<dbReference type="InterPro" id="IPR029062">
    <property type="entry name" value="Class_I_gatase-like"/>
</dbReference>
<keyword evidence="1 3" id="KW-0315">Glutamine amidotransferase</keyword>